<dbReference type="Proteomes" id="UP000590964">
    <property type="component" value="Unassembled WGS sequence"/>
</dbReference>
<dbReference type="InterPro" id="IPR007497">
    <property type="entry name" value="SIMPL/DUF541"/>
</dbReference>
<evidence type="ECO:0000313" key="1">
    <source>
        <dbReference type="EMBL" id="HIH21984.1"/>
    </source>
</evidence>
<gene>
    <name evidence="1" type="ORF">HA222_04995</name>
    <name evidence="2" type="ORF">HA227_00040</name>
    <name evidence="3" type="ORF">J4478_01325</name>
</gene>
<dbReference type="GO" id="GO:0006974">
    <property type="term" value="P:DNA damage response"/>
    <property type="evidence" value="ECO:0007669"/>
    <property type="project" value="TreeGrafter"/>
</dbReference>
<dbReference type="AlphaFoldDB" id="A0A7J4KRX2"/>
<sequence length="292" mass="30690">MEKQKSNKLWLIPALLAVAALIVAVGLNINALSPKTQDSGKEVIVQIPSYLSKNQSPGLDNTLLPSSNDGVISLAADDSGNSKRLISVTGTVSKTAAPDKAEIILSVETLDKSAAKSQSDNAELSQKVRDALKAAGVDDADIKTSSYNLYEDFQWNESLRKSESIGFKTVNSIQVTVKDLSKTGSVIDAAVQAGANSVSSVSFSLSTSKELELRNAALQEAAANAKTKAQNIATGLGISVGQVFSASESSNYYTPVYRSYDMAAGVAESATTPITPGDVEYSVSVSVQFEIQ</sequence>
<dbReference type="Proteomes" id="UP000527315">
    <property type="component" value="Unassembled WGS sequence"/>
</dbReference>
<reference evidence="3" key="2">
    <citation type="submission" date="2021-03" db="EMBL/GenBank/DDBJ databases">
        <authorList>
            <person name="Jaffe A."/>
        </authorList>
    </citation>
    <scope>NUCLEOTIDE SEQUENCE</scope>
    <source>
        <strain evidence="3">RIFCSPLOWO2_01_FULL_43_13</strain>
    </source>
</reference>
<accession>A0A7J4KRX2</accession>
<proteinExistence type="predicted"/>
<dbReference type="EMBL" id="DUFJ01000002">
    <property type="protein sequence ID" value="HIH32622.1"/>
    <property type="molecule type" value="Genomic_DNA"/>
</dbReference>
<evidence type="ECO:0000313" key="2">
    <source>
        <dbReference type="EMBL" id="HIH32622.1"/>
    </source>
</evidence>
<dbReference type="EMBL" id="DUFW01000087">
    <property type="protein sequence ID" value="HIH21984.1"/>
    <property type="molecule type" value="Genomic_DNA"/>
</dbReference>
<dbReference type="Pfam" id="PF04402">
    <property type="entry name" value="SIMPL"/>
    <property type="match status" value="1"/>
</dbReference>
<organism evidence="2 4">
    <name type="scientific">Candidatus Iainarchaeum sp</name>
    <dbReference type="NCBI Taxonomy" id="3101447"/>
    <lineage>
        <taxon>Archaea</taxon>
        <taxon>Candidatus Iainarchaeota</taxon>
        <taxon>Candidatus Iainarchaeia</taxon>
        <taxon>Candidatus Iainarchaeales</taxon>
        <taxon>Candidatus Iainarchaeaceae</taxon>
        <taxon>Candidatus Iainarchaeum</taxon>
    </lineage>
</organism>
<protein>
    <submittedName>
        <fullName evidence="2">SIMPL domain-containing protein</fullName>
    </submittedName>
</protein>
<dbReference type="EMBL" id="JAGVWB010000007">
    <property type="protein sequence ID" value="MBS3058025.1"/>
    <property type="molecule type" value="Genomic_DNA"/>
</dbReference>
<dbReference type="PANTHER" id="PTHR34387">
    <property type="entry name" value="SLR1258 PROTEIN"/>
    <property type="match status" value="1"/>
</dbReference>
<name>A0A7J4KRX2_9ARCH</name>
<comment type="caution">
    <text evidence="2">The sequence shown here is derived from an EMBL/GenBank/DDBJ whole genome shotgun (WGS) entry which is preliminary data.</text>
</comment>
<evidence type="ECO:0000313" key="3">
    <source>
        <dbReference type="EMBL" id="MBS3058025.1"/>
    </source>
</evidence>
<dbReference type="Gene3D" id="3.30.70.2970">
    <property type="entry name" value="Protein of unknown function (DUF541), domain 2"/>
    <property type="match status" value="1"/>
</dbReference>
<reference evidence="2" key="1">
    <citation type="journal article" date="2020" name="bioRxiv">
        <title>A rank-normalized archaeal taxonomy based on genome phylogeny resolves widespread incomplete and uneven classifications.</title>
        <authorList>
            <person name="Rinke C."/>
            <person name="Chuvochina M."/>
            <person name="Mussig A.J."/>
            <person name="Chaumeil P.-A."/>
            <person name="Waite D.W."/>
            <person name="Whitman W.B."/>
            <person name="Parks D.H."/>
            <person name="Hugenholtz P."/>
        </authorList>
    </citation>
    <scope>NUCLEOTIDE SEQUENCE</scope>
    <source>
        <strain evidence="2">UBA10036</strain>
        <strain evidence="1">UBA10191</strain>
    </source>
</reference>
<dbReference type="PANTHER" id="PTHR34387:SF2">
    <property type="entry name" value="SLR1258 PROTEIN"/>
    <property type="match status" value="1"/>
</dbReference>
<evidence type="ECO:0000313" key="4">
    <source>
        <dbReference type="Proteomes" id="UP000527315"/>
    </source>
</evidence>
<dbReference type="InterPro" id="IPR052022">
    <property type="entry name" value="26kDa_periplasmic_antigen"/>
</dbReference>
<reference evidence="3" key="3">
    <citation type="submission" date="2021-05" db="EMBL/GenBank/DDBJ databases">
        <title>Protein family content uncovers lineage relationships and bacterial pathway maintenance mechanisms in DPANN archaea.</title>
        <authorList>
            <person name="Castelle C.J."/>
            <person name="Meheust R."/>
            <person name="Jaffe A.L."/>
            <person name="Seitz K."/>
            <person name="Gong X."/>
            <person name="Baker B.J."/>
            <person name="Banfield J.F."/>
        </authorList>
    </citation>
    <scope>NUCLEOTIDE SEQUENCE</scope>
    <source>
        <strain evidence="3">RIFCSPLOWO2_01_FULL_43_13</strain>
    </source>
</reference>
<dbReference type="Gene3D" id="3.30.110.170">
    <property type="entry name" value="Protein of unknown function (DUF541), domain 1"/>
    <property type="match status" value="1"/>
</dbReference>
<dbReference type="Proteomes" id="UP000680185">
    <property type="component" value="Unassembled WGS sequence"/>
</dbReference>